<evidence type="ECO:0000256" key="3">
    <source>
        <dbReference type="ARBA" id="ARBA00036324"/>
    </source>
</evidence>
<name>A0A7W9JB66_9ACTN</name>
<dbReference type="Proteomes" id="UP000549971">
    <property type="component" value="Unassembled WGS sequence"/>
</dbReference>
<dbReference type="AlphaFoldDB" id="A0A7W9JB66"/>
<dbReference type="PANTHER" id="PTHR31690:SF4">
    <property type="entry name" value="FUCOSE MUTAROTASE"/>
    <property type="match status" value="1"/>
</dbReference>
<dbReference type="PANTHER" id="PTHR31690">
    <property type="entry name" value="FUCOSE MUTAROTASE"/>
    <property type="match status" value="1"/>
</dbReference>
<dbReference type="SUPFAM" id="SSF102546">
    <property type="entry name" value="RbsD-like"/>
    <property type="match status" value="1"/>
</dbReference>
<keyword evidence="5" id="KW-1185">Reference proteome</keyword>
<accession>A0A7W9JB66</accession>
<evidence type="ECO:0000313" key="4">
    <source>
        <dbReference type="EMBL" id="MBB5838939.1"/>
    </source>
</evidence>
<dbReference type="GO" id="GO:0036373">
    <property type="term" value="F:L-fucose mutarotase activity"/>
    <property type="evidence" value="ECO:0007669"/>
    <property type="project" value="UniProtKB-EC"/>
</dbReference>
<dbReference type="EMBL" id="JACHMY010000001">
    <property type="protein sequence ID" value="MBB5838939.1"/>
    <property type="molecule type" value="Genomic_DNA"/>
</dbReference>
<proteinExistence type="predicted"/>
<dbReference type="RefSeq" id="WP_184800199.1">
    <property type="nucleotide sequence ID" value="NZ_JACHMY010000001.1"/>
</dbReference>
<dbReference type="Gene3D" id="3.40.1650.10">
    <property type="entry name" value="RbsD-like domain"/>
    <property type="match status" value="1"/>
</dbReference>
<reference evidence="4 5" key="1">
    <citation type="submission" date="2020-08" db="EMBL/GenBank/DDBJ databases">
        <title>Sequencing the genomes of 1000 actinobacteria strains.</title>
        <authorList>
            <person name="Klenk H.-P."/>
        </authorList>
    </citation>
    <scope>NUCLEOTIDE SEQUENCE [LARGE SCALE GENOMIC DNA]</scope>
    <source>
        <strain evidence="4 5">DSM 28967</strain>
    </source>
</reference>
<dbReference type="GO" id="GO:0062193">
    <property type="term" value="F:D-ribose pyranase activity"/>
    <property type="evidence" value="ECO:0007669"/>
    <property type="project" value="UniProtKB-EC"/>
</dbReference>
<gene>
    <name evidence="4" type="ORF">HDA39_005673</name>
</gene>
<sequence>MLRYPLIHPPLLGALARAGHGSVVLLADGNYPYATAVAPGVETIWLNLRPGQIPVDDVLETLLGVVPVEAARVMATESGEEPDVYRRFRELLPGTPLQPLQRADFYAIARGPELAVAVATGEQRLYANILLTLGVVAGS</sequence>
<organism evidence="4 5">
    <name type="scientific">Kribbella italica</name>
    <dbReference type="NCBI Taxonomy" id="1540520"/>
    <lineage>
        <taxon>Bacteria</taxon>
        <taxon>Bacillati</taxon>
        <taxon>Actinomycetota</taxon>
        <taxon>Actinomycetes</taxon>
        <taxon>Propionibacteriales</taxon>
        <taxon>Kribbellaceae</taxon>
        <taxon>Kribbella</taxon>
    </lineage>
</organism>
<protein>
    <submittedName>
        <fullName evidence="4">L-fucose mutarotase</fullName>
        <ecNumber evidence="4">5.1.3.29</ecNumber>
    </submittedName>
</protein>
<keyword evidence="2 4" id="KW-0413">Isomerase</keyword>
<dbReference type="GO" id="GO:0006004">
    <property type="term" value="P:fucose metabolic process"/>
    <property type="evidence" value="ECO:0007669"/>
    <property type="project" value="TreeGrafter"/>
</dbReference>
<dbReference type="EC" id="5.1.3.29" evidence="4"/>
<dbReference type="InterPro" id="IPR023750">
    <property type="entry name" value="RbsD-like_sf"/>
</dbReference>
<comment type="catalytic activity">
    <reaction evidence="3">
        <text>alpha-L-fucose = beta-L-fucose</text>
        <dbReference type="Rhea" id="RHEA:25580"/>
        <dbReference type="ChEBI" id="CHEBI:42548"/>
        <dbReference type="ChEBI" id="CHEBI:42589"/>
        <dbReference type="EC" id="5.1.3.29"/>
    </reaction>
</comment>
<dbReference type="GO" id="GO:0042806">
    <property type="term" value="F:fucose binding"/>
    <property type="evidence" value="ECO:0007669"/>
    <property type="project" value="TreeGrafter"/>
</dbReference>
<comment type="catalytic activity">
    <reaction evidence="1">
        <text>beta-D-ribopyranose = beta-D-ribofuranose</text>
        <dbReference type="Rhea" id="RHEA:25432"/>
        <dbReference type="ChEBI" id="CHEBI:27476"/>
        <dbReference type="ChEBI" id="CHEBI:47002"/>
        <dbReference type="EC" id="5.4.99.62"/>
    </reaction>
</comment>
<evidence type="ECO:0000313" key="5">
    <source>
        <dbReference type="Proteomes" id="UP000549971"/>
    </source>
</evidence>
<dbReference type="Pfam" id="PF05025">
    <property type="entry name" value="RbsD_FucU"/>
    <property type="match status" value="1"/>
</dbReference>
<comment type="caution">
    <text evidence="4">The sequence shown here is derived from an EMBL/GenBank/DDBJ whole genome shotgun (WGS) entry which is preliminary data.</text>
</comment>
<dbReference type="InterPro" id="IPR050443">
    <property type="entry name" value="RbsD/FucU_mutarotase"/>
</dbReference>
<dbReference type="InterPro" id="IPR007721">
    <property type="entry name" value="RbsD_FucU"/>
</dbReference>
<evidence type="ECO:0000256" key="1">
    <source>
        <dbReference type="ARBA" id="ARBA00000223"/>
    </source>
</evidence>
<evidence type="ECO:0000256" key="2">
    <source>
        <dbReference type="ARBA" id="ARBA00023235"/>
    </source>
</evidence>